<dbReference type="AlphaFoldDB" id="A0AA49IZU7"/>
<gene>
    <name evidence="1" type="ORF">OHM77_01130</name>
</gene>
<accession>A0AA49IZU7</accession>
<evidence type="ECO:0000313" key="1">
    <source>
        <dbReference type="EMBL" id="WIM05926.1"/>
    </source>
</evidence>
<organism evidence="1">
    <name type="scientific">Candidatus Nitricoxidivorans perseverans</name>
    <dbReference type="NCBI Taxonomy" id="2975601"/>
    <lineage>
        <taxon>Bacteria</taxon>
        <taxon>Pseudomonadati</taxon>
        <taxon>Pseudomonadota</taxon>
        <taxon>Betaproteobacteria</taxon>
        <taxon>Nitrosomonadales</taxon>
        <taxon>Sterolibacteriaceae</taxon>
        <taxon>Candidatus Nitricoxidivorans</taxon>
    </lineage>
</organism>
<dbReference type="Proteomes" id="UP001234916">
    <property type="component" value="Chromosome"/>
</dbReference>
<dbReference type="EMBL" id="CP107246">
    <property type="protein sequence ID" value="WIM05926.1"/>
    <property type="molecule type" value="Genomic_DNA"/>
</dbReference>
<dbReference type="InterPro" id="IPR037914">
    <property type="entry name" value="SpoVT-AbrB_sf"/>
</dbReference>
<evidence type="ECO:0008006" key="2">
    <source>
        <dbReference type="Google" id="ProtNLM"/>
    </source>
</evidence>
<protein>
    <recommendedName>
        <fullName evidence="2">AbrB/MazE/SpoVT family DNA-binding domain-containing protein</fullName>
    </recommendedName>
</protein>
<name>A0AA49IZU7_9PROT</name>
<reference evidence="1" key="1">
    <citation type="journal article" date="2023" name="Nat. Microbiol.">
        <title>Enrichment and characterization of a nitric oxide-reducing microbial community in a continuous bioreactor.</title>
        <authorList>
            <person name="Garrido-Amador P."/>
            <person name="Stortenbeker N."/>
            <person name="Wessels H.J.C.T."/>
            <person name="Speth D.R."/>
            <person name="Garcia-Heredia I."/>
            <person name="Kartal B."/>
        </authorList>
    </citation>
    <scope>NUCLEOTIDE SEQUENCE</scope>
    <source>
        <strain evidence="1">MAG1</strain>
    </source>
</reference>
<dbReference type="KEGG" id="npv:OHM77_01130"/>
<dbReference type="Gene3D" id="2.10.260.10">
    <property type="match status" value="1"/>
</dbReference>
<sequence>MKLRRIGNSLGTTFSKQLLNRAGFKGDDELEVAAVSGEIRIRHASSRLTIELTTAEAKALLEGATDTRAWKSAMNKVKKKVLA</sequence>
<proteinExistence type="predicted"/>
<dbReference type="SUPFAM" id="SSF89447">
    <property type="entry name" value="AbrB/MazE/MraZ-like"/>
    <property type="match status" value="1"/>
</dbReference>